<evidence type="ECO:0008006" key="4">
    <source>
        <dbReference type="Google" id="ProtNLM"/>
    </source>
</evidence>
<evidence type="ECO:0000256" key="1">
    <source>
        <dbReference type="SAM" id="Phobius"/>
    </source>
</evidence>
<keyword evidence="3" id="KW-1185">Reference proteome</keyword>
<gene>
    <name evidence="2" type="ORF">TNIN_9731</name>
</gene>
<feature type="transmembrane region" description="Helical" evidence="1">
    <location>
        <begin position="12"/>
        <end position="31"/>
    </location>
</feature>
<dbReference type="EMBL" id="BMAV01012011">
    <property type="protein sequence ID" value="GFY58329.1"/>
    <property type="molecule type" value="Genomic_DNA"/>
</dbReference>
<keyword evidence="1" id="KW-0472">Membrane</keyword>
<dbReference type="AlphaFoldDB" id="A0A8X6XRT4"/>
<keyword evidence="1" id="KW-1133">Transmembrane helix</keyword>
<dbReference type="Proteomes" id="UP000886998">
    <property type="component" value="Unassembled WGS sequence"/>
</dbReference>
<evidence type="ECO:0000313" key="2">
    <source>
        <dbReference type="EMBL" id="GFY58329.1"/>
    </source>
</evidence>
<proteinExistence type="predicted"/>
<reference evidence="2" key="1">
    <citation type="submission" date="2020-08" db="EMBL/GenBank/DDBJ databases">
        <title>Multicomponent nature underlies the extraordinary mechanical properties of spider dragline silk.</title>
        <authorList>
            <person name="Kono N."/>
            <person name="Nakamura H."/>
            <person name="Mori M."/>
            <person name="Yoshida Y."/>
            <person name="Ohtoshi R."/>
            <person name="Malay A.D."/>
            <person name="Moran D.A.P."/>
            <person name="Tomita M."/>
            <person name="Numata K."/>
            <person name="Arakawa K."/>
        </authorList>
    </citation>
    <scope>NUCLEOTIDE SEQUENCE</scope>
</reference>
<name>A0A8X6XRT4_9ARAC</name>
<organism evidence="2 3">
    <name type="scientific">Trichonephila inaurata madagascariensis</name>
    <dbReference type="NCBI Taxonomy" id="2747483"/>
    <lineage>
        <taxon>Eukaryota</taxon>
        <taxon>Metazoa</taxon>
        <taxon>Ecdysozoa</taxon>
        <taxon>Arthropoda</taxon>
        <taxon>Chelicerata</taxon>
        <taxon>Arachnida</taxon>
        <taxon>Araneae</taxon>
        <taxon>Araneomorphae</taxon>
        <taxon>Entelegynae</taxon>
        <taxon>Araneoidea</taxon>
        <taxon>Nephilidae</taxon>
        <taxon>Trichonephila</taxon>
        <taxon>Trichonephila inaurata</taxon>
    </lineage>
</organism>
<accession>A0A8X6XRT4</accession>
<sequence length="114" mass="13929">MTSKMNQDTNEKMILFAWVWFTINFLFYSYWEILFWPPIILLLYGSRHVNTSHQERIMGDWDPKSIGHNTQEDCKFQDRYTHTASLDRMIQKLMKEEKERVLKKQQEKLLNVKK</sequence>
<protein>
    <recommendedName>
        <fullName evidence="4">Transmembrane protein</fullName>
    </recommendedName>
</protein>
<evidence type="ECO:0000313" key="3">
    <source>
        <dbReference type="Proteomes" id="UP000886998"/>
    </source>
</evidence>
<keyword evidence="1" id="KW-0812">Transmembrane</keyword>
<comment type="caution">
    <text evidence="2">The sequence shown here is derived from an EMBL/GenBank/DDBJ whole genome shotgun (WGS) entry which is preliminary data.</text>
</comment>